<dbReference type="InParanoid" id="A0A6P8SFN0"/>
<sequence>MPGRYRIICRVFGGSSVNWFRLYRNNTIVYYYKDQKRVLYELPPESPQESRAIFSVQEEGQYTCQYVVSSVFFRTYFSPVSHPVTVRDLPKPAISVEKDLGETERYRITCSEATISTEKQFTLCKGQHQKNITYEKDGAGTLSHIFILPRNAADTYWCIYLIIGEWLESPFSDPVVISEDVKLQTGPDFTQGNLVRIGLAVLVLILLLFFIAEAFHGWMKRRQS</sequence>
<evidence type="ECO:0000313" key="3">
    <source>
        <dbReference type="RefSeq" id="XP_033817655.1"/>
    </source>
</evidence>
<dbReference type="RefSeq" id="XP_033817655.1">
    <property type="nucleotide sequence ID" value="XM_033961764.1"/>
</dbReference>
<dbReference type="FunCoup" id="A0A6P8SFN0">
    <property type="interactions" value="611"/>
</dbReference>
<evidence type="ECO:0000256" key="1">
    <source>
        <dbReference type="SAM" id="Phobius"/>
    </source>
</evidence>
<organism evidence="2 3">
    <name type="scientific">Geotrypetes seraphini</name>
    <name type="common">Gaboon caecilian</name>
    <name type="synonym">Caecilia seraphini</name>
    <dbReference type="NCBI Taxonomy" id="260995"/>
    <lineage>
        <taxon>Eukaryota</taxon>
        <taxon>Metazoa</taxon>
        <taxon>Chordata</taxon>
        <taxon>Craniata</taxon>
        <taxon>Vertebrata</taxon>
        <taxon>Euteleostomi</taxon>
        <taxon>Amphibia</taxon>
        <taxon>Gymnophiona</taxon>
        <taxon>Geotrypetes</taxon>
    </lineage>
</organism>
<accession>A0A6P8SFN0</accession>
<proteinExistence type="predicted"/>
<protein>
    <submittedName>
        <fullName evidence="3">Uncharacterized protein LOC117368273</fullName>
    </submittedName>
</protein>
<dbReference type="Proteomes" id="UP000515159">
    <property type="component" value="Chromosome 10"/>
</dbReference>
<reference evidence="3" key="1">
    <citation type="submission" date="2025-08" db="UniProtKB">
        <authorList>
            <consortium name="RefSeq"/>
        </authorList>
    </citation>
    <scope>IDENTIFICATION</scope>
</reference>
<dbReference type="AlphaFoldDB" id="A0A6P8SFN0"/>
<name>A0A6P8SFN0_GEOSA</name>
<dbReference type="GeneID" id="117368273"/>
<gene>
    <name evidence="3" type="primary">LOC117368273</name>
</gene>
<keyword evidence="1" id="KW-0812">Transmembrane</keyword>
<keyword evidence="1" id="KW-0472">Membrane</keyword>
<evidence type="ECO:0000313" key="2">
    <source>
        <dbReference type="Proteomes" id="UP000515159"/>
    </source>
</evidence>
<dbReference type="KEGG" id="gsh:117368273"/>
<keyword evidence="1" id="KW-1133">Transmembrane helix</keyword>
<keyword evidence="2" id="KW-1185">Reference proteome</keyword>
<feature type="transmembrane region" description="Helical" evidence="1">
    <location>
        <begin position="194"/>
        <end position="215"/>
    </location>
</feature>